<keyword evidence="2" id="KW-0812">Transmembrane</keyword>
<evidence type="ECO:0008006" key="4">
    <source>
        <dbReference type="Google" id="ProtNLM"/>
    </source>
</evidence>
<feature type="coiled-coil region" evidence="1">
    <location>
        <begin position="28"/>
        <end position="55"/>
    </location>
</feature>
<accession>A0A7Z1S441</accession>
<proteinExistence type="predicted"/>
<dbReference type="RefSeq" id="WP_154723940.1">
    <property type="nucleotide sequence ID" value="NZ_CP170597.1"/>
</dbReference>
<dbReference type="AlphaFoldDB" id="A0A7Z1S441"/>
<gene>
    <name evidence="3" type="ORF">BCS90_14645</name>
</gene>
<dbReference type="EMBL" id="MDBS01000020">
    <property type="protein sequence ID" value="PMP30537.1"/>
    <property type="molecule type" value="Genomic_DNA"/>
</dbReference>
<evidence type="ECO:0000256" key="1">
    <source>
        <dbReference type="SAM" id="Coils"/>
    </source>
</evidence>
<comment type="caution">
    <text evidence="3">The sequence shown here is derived from an EMBL/GenBank/DDBJ whole genome shotgun (WGS) entry which is preliminary data.</text>
</comment>
<keyword evidence="1" id="KW-0175">Coiled coil</keyword>
<feature type="transmembrane region" description="Helical" evidence="2">
    <location>
        <begin position="70"/>
        <end position="90"/>
    </location>
</feature>
<sequence length="91" mass="10327">MSERDSGDITQKDLLKLLFDQAQHNATREELNALGLSLNQRIDKLETKVDKLESKFDDKFSLVDSKFNRLNLLLITTLVGVIANLAIQLLK</sequence>
<evidence type="ECO:0000313" key="3">
    <source>
        <dbReference type="EMBL" id="PMP30537.1"/>
    </source>
</evidence>
<keyword evidence="2" id="KW-1133">Transmembrane helix</keyword>
<keyword evidence="2" id="KW-0472">Membrane</keyword>
<reference evidence="3" key="1">
    <citation type="submission" date="2016-07" db="EMBL/GenBank/DDBJ databases">
        <authorList>
            <person name="Kauffman K."/>
            <person name="Arevalo P."/>
            <person name="Polz M.F."/>
        </authorList>
    </citation>
    <scope>NUCLEOTIDE SEQUENCE</scope>
    <source>
        <strain evidence="3">10N.222.46.E12</strain>
    </source>
</reference>
<evidence type="ECO:0000256" key="2">
    <source>
        <dbReference type="SAM" id="Phobius"/>
    </source>
</evidence>
<protein>
    <recommendedName>
        <fullName evidence="4">DUF1640 domain-containing protein</fullName>
    </recommendedName>
</protein>
<name>A0A7Z1S441_9VIBR</name>
<reference evidence="3" key="2">
    <citation type="journal article" date="2018" name="Nature">
        <title>A major lineage of non-tailed dsDNA viruses as unrecognized killers of marine bacteria.</title>
        <authorList>
            <person name="Kauffman K.M."/>
            <person name="Hussain F.A."/>
            <person name="Yang J."/>
            <person name="Arevalo P."/>
            <person name="Brown J.M."/>
            <person name="Chang W.K."/>
            <person name="VanInsberghe D."/>
            <person name="Elsherbini J."/>
            <person name="Sharma R.S."/>
            <person name="Cutler M.B."/>
            <person name="Kelly L."/>
            <person name="Polz M.F."/>
        </authorList>
    </citation>
    <scope>NUCLEOTIDE SEQUENCE</scope>
    <source>
        <strain evidence="3">10N.222.46.E12</strain>
    </source>
</reference>
<organism evidence="3">
    <name type="scientific">Vibrio cyclitrophicus</name>
    <dbReference type="NCBI Taxonomy" id="47951"/>
    <lineage>
        <taxon>Bacteria</taxon>
        <taxon>Pseudomonadati</taxon>
        <taxon>Pseudomonadota</taxon>
        <taxon>Gammaproteobacteria</taxon>
        <taxon>Vibrionales</taxon>
        <taxon>Vibrionaceae</taxon>
        <taxon>Vibrio</taxon>
    </lineage>
</organism>